<feature type="compositionally biased region" description="Polar residues" evidence="6">
    <location>
        <begin position="193"/>
        <end position="214"/>
    </location>
</feature>
<dbReference type="GO" id="GO:0072546">
    <property type="term" value="C:EMC complex"/>
    <property type="evidence" value="ECO:0007669"/>
    <property type="project" value="TreeGrafter"/>
</dbReference>
<keyword evidence="3 7" id="KW-0732">Signal</keyword>
<dbReference type="InterPro" id="IPR039163">
    <property type="entry name" value="EMC7"/>
</dbReference>
<keyword evidence="2" id="KW-0812">Transmembrane</keyword>
<evidence type="ECO:0000259" key="8">
    <source>
        <dbReference type="Pfam" id="PF09430"/>
    </source>
</evidence>
<feature type="domain" description="ER membrane protein complex subunit 7 beta-sandwich" evidence="8">
    <location>
        <begin position="55"/>
        <end position="151"/>
    </location>
</feature>
<dbReference type="PANTHER" id="PTHR13605">
    <property type="entry name" value="ER MEMBRANE PROTEIN COMPLEX SUBUNIT 7"/>
    <property type="match status" value="1"/>
</dbReference>
<dbReference type="AlphaFoldDB" id="A0A060TAE1"/>
<evidence type="ECO:0000313" key="9">
    <source>
        <dbReference type="EMBL" id="CDP37943.1"/>
    </source>
</evidence>
<dbReference type="EMBL" id="HG937694">
    <property type="protein sequence ID" value="CDP37943.1"/>
    <property type="molecule type" value="Genomic_DNA"/>
</dbReference>
<keyword evidence="5" id="KW-0472">Membrane</keyword>
<gene>
    <name evidence="9" type="ORF">GNLVRS02_ARAD1D23276g</name>
</gene>
<accession>A0A060TAE1</accession>
<feature type="compositionally biased region" description="Low complexity" evidence="6">
    <location>
        <begin position="180"/>
        <end position="192"/>
    </location>
</feature>
<evidence type="ECO:0000256" key="5">
    <source>
        <dbReference type="ARBA" id="ARBA00023136"/>
    </source>
</evidence>
<feature type="signal peptide" evidence="7">
    <location>
        <begin position="1"/>
        <end position="17"/>
    </location>
</feature>
<name>A0A060TAE1_BLAAD</name>
<feature type="chain" id="PRO_5001588137" evidence="7">
    <location>
        <begin position="18"/>
        <end position="221"/>
    </location>
</feature>
<keyword evidence="4" id="KW-1133">Transmembrane helix</keyword>
<sequence length="221" mass="24318">MHAWWLTSALLAVTANAVSVKGSLSASILPLTPEEHASTYVELTRKGPRGPEVDHAYLRDNGQFETPDLREGSYLLELRSVALSAPESYRIDVINDTVQAYKVFPGHDYLADPGPIVSVPLVISPVGRPTYLIPREQFSLFSMLSNPMMLMSLAALAMVFIIPKLSENIDPEVLKEAQMQQQQQQQVQQTQQASGPRTQVVSSGTTNSGASSKKSNPRKRR</sequence>
<dbReference type="InterPro" id="IPR019008">
    <property type="entry name" value="Beta_sandwich_EMC7"/>
</dbReference>
<evidence type="ECO:0000256" key="3">
    <source>
        <dbReference type="ARBA" id="ARBA00022729"/>
    </source>
</evidence>
<organism evidence="9">
    <name type="scientific">Blastobotrys adeninivorans</name>
    <name type="common">Yeast</name>
    <name type="synonym">Arxula adeninivorans</name>
    <dbReference type="NCBI Taxonomy" id="409370"/>
    <lineage>
        <taxon>Eukaryota</taxon>
        <taxon>Fungi</taxon>
        <taxon>Dikarya</taxon>
        <taxon>Ascomycota</taxon>
        <taxon>Saccharomycotina</taxon>
        <taxon>Dipodascomycetes</taxon>
        <taxon>Dipodascales</taxon>
        <taxon>Trichomonascaceae</taxon>
        <taxon>Blastobotrys</taxon>
    </lineage>
</organism>
<evidence type="ECO:0000256" key="2">
    <source>
        <dbReference type="ARBA" id="ARBA00022692"/>
    </source>
</evidence>
<dbReference type="Pfam" id="PF09430">
    <property type="entry name" value="EMC7_beta-sandw"/>
    <property type="match status" value="1"/>
</dbReference>
<evidence type="ECO:0000256" key="4">
    <source>
        <dbReference type="ARBA" id="ARBA00022989"/>
    </source>
</evidence>
<evidence type="ECO:0000256" key="7">
    <source>
        <dbReference type="SAM" id="SignalP"/>
    </source>
</evidence>
<protein>
    <submittedName>
        <fullName evidence="9">ARAD1D23276p</fullName>
    </submittedName>
</protein>
<reference evidence="9" key="1">
    <citation type="submission" date="2014-02" db="EMBL/GenBank/DDBJ databases">
        <authorList>
            <person name="Genoscope - CEA"/>
        </authorList>
    </citation>
    <scope>NUCLEOTIDE SEQUENCE</scope>
    <source>
        <strain evidence="9">LS3</strain>
    </source>
</reference>
<comment type="subcellular location">
    <subcellularLocation>
        <location evidence="1">Membrane</location>
        <topology evidence="1">Single-pass membrane protein</topology>
    </subcellularLocation>
</comment>
<reference evidence="9" key="2">
    <citation type="submission" date="2014-06" db="EMBL/GenBank/DDBJ databases">
        <title>The complete genome of Blastobotrys (Arxula) adeninivorans LS3 - a yeast of biotechnological interest.</title>
        <authorList>
            <person name="Kunze G."/>
            <person name="Gaillardin C."/>
            <person name="Czernicka M."/>
            <person name="Durrens P."/>
            <person name="Martin T."/>
            <person name="Boer E."/>
            <person name="Gabaldon T."/>
            <person name="Cruz J."/>
            <person name="Talla E."/>
            <person name="Marck C."/>
            <person name="Goffeau A."/>
            <person name="Barbe V."/>
            <person name="Baret P."/>
            <person name="Baronian K."/>
            <person name="Beier S."/>
            <person name="Bleykasten C."/>
            <person name="Bode R."/>
            <person name="Casaregola S."/>
            <person name="Despons L."/>
            <person name="Fairhead C."/>
            <person name="Giersberg M."/>
            <person name="Gierski P."/>
            <person name="Hahnel U."/>
            <person name="Hartmann A."/>
            <person name="Jankowska D."/>
            <person name="Jubin C."/>
            <person name="Jung P."/>
            <person name="Lafontaine I."/>
            <person name="Leh-Louis V."/>
            <person name="Lemaire M."/>
            <person name="Marcet-Houben M."/>
            <person name="Mascher M."/>
            <person name="Morel G."/>
            <person name="Richard G.-F."/>
            <person name="Riechen J."/>
            <person name="Sacerdot C."/>
            <person name="Sarkar A."/>
            <person name="Savel G."/>
            <person name="Schacherer J."/>
            <person name="Sherman D."/>
            <person name="Straub M.-L."/>
            <person name="Stein N."/>
            <person name="Thierry A."/>
            <person name="Trautwein-Schult A."/>
            <person name="Westhof E."/>
            <person name="Worch S."/>
            <person name="Dujon B."/>
            <person name="Souciet J.-L."/>
            <person name="Wincker P."/>
            <person name="Scholz U."/>
            <person name="Neuveglise N."/>
        </authorList>
    </citation>
    <scope>NUCLEOTIDE SEQUENCE</scope>
    <source>
        <strain evidence="9">LS3</strain>
    </source>
</reference>
<feature type="region of interest" description="Disordered" evidence="6">
    <location>
        <begin position="180"/>
        <end position="221"/>
    </location>
</feature>
<proteinExistence type="predicted"/>
<evidence type="ECO:0000256" key="6">
    <source>
        <dbReference type="SAM" id="MobiDB-lite"/>
    </source>
</evidence>
<dbReference type="PANTHER" id="PTHR13605:SF4">
    <property type="entry name" value="ER MEMBRANE PROTEIN COMPLEX SUBUNIT 7"/>
    <property type="match status" value="1"/>
</dbReference>
<evidence type="ECO:0000256" key="1">
    <source>
        <dbReference type="ARBA" id="ARBA00004167"/>
    </source>
</evidence>